<comment type="caution">
    <text evidence="3">The sequence shown here is derived from an EMBL/GenBank/DDBJ whole genome shotgun (WGS) entry which is preliminary data.</text>
</comment>
<dbReference type="Pfam" id="PF03795">
    <property type="entry name" value="YCII"/>
    <property type="match status" value="1"/>
</dbReference>
<dbReference type="SUPFAM" id="SSF54909">
    <property type="entry name" value="Dimeric alpha+beta barrel"/>
    <property type="match status" value="1"/>
</dbReference>
<keyword evidence="4" id="KW-1185">Reference proteome</keyword>
<dbReference type="AlphaFoldDB" id="A0A2T4ZEG5"/>
<dbReference type="Gene3D" id="3.30.70.1060">
    <property type="entry name" value="Dimeric alpha+beta barrel"/>
    <property type="match status" value="1"/>
</dbReference>
<feature type="domain" description="YCII-related" evidence="2">
    <location>
        <begin position="3"/>
        <end position="87"/>
    </location>
</feature>
<sequence length="99" mass="11047">MARWIVLFDDNSDAAWVRKDHSQAHFDYLAAHADRILIGGGLRPEPGAWFEGGLWVLEVDSREEAVALVEADPYFTLGLRKGYRLAVWGKAPCYGAVTL</sequence>
<dbReference type="InterPro" id="IPR005545">
    <property type="entry name" value="YCII"/>
</dbReference>
<proteinExistence type="inferred from homology"/>
<gene>
    <name evidence="3" type="ORF">C8P69_103183</name>
</gene>
<dbReference type="InterPro" id="IPR011008">
    <property type="entry name" value="Dimeric_a/b-barrel"/>
</dbReference>
<evidence type="ECO:0000259" key="2">
    <source>
        <dbReference type="Pfam" id="PF03795"/>
    </source>
</evidence>
<protein>
    <recommendedName>
        <fullName evidence="2">YCII-related domain-containing protein</fullName>
    </recommendedName>
</protein>
<reference evidence="3 4" key="1">
    <citation type="submission" date="2018-04" db="EMBL/GenBank/DDBJ databases">
        <title>Genomic Encyclopedia of Archaeal and Bacterial Type Strains, Phase II (KMG-II): from individual species to whole genera.</title>
        <authorList>
            <person name="Goeker M."/>
        </authorList>
    </citation>
    <scope>NUCLEOTIDE SEQUENCE [LARGE SCALE GENOMIC DNA]</scope>
    <source>
        <strain evidence="3 4">DSM 25521</strain>
    </source>
</reference>
<dbReference type="OrthoDB" id="7708313at2"/>
<dbReference type="RefSeq" id="WP_108175906.1">
    <property type="nucleotide sequence ID" value="NZ_JAIESU010000060.1"/>
</dbReference>
<evidence type="ECO:0000313" key="4">
    <source>
        <dbReference type="Proteomes" id="UP000241808"/>
    </source>
</evidence>
<evidence type="ECO:0000256" key="1">
    <source>
        <dbReference type="ARBA" id="ARBA00007689"/>
    </source>
</evidence>
<accession>A0A2T4ZEG5</accession>
<dbReference type="EMBL" id="PZZL01000003">
    <property type="protein sequence ID" value="PTM60253.1"/>
    <property type="molecule type" value="Genomic_DNA"/>
</dbReference>
<dbReference type="Proteomes" id="UP000241808">
    <property type="component" value="Unassembled WGS sequence"/>
</dbReference>
<comment type="similarity">
    <text evidence="1">Belongs to the YciI family.</text>
</comment>
<name>A0A2T4ZEG5_9HYPH</name>
<evidence type="ECO:0000313" key="3">
    <source>
        <dbReference type="EMBL" id="PTM60253.1"/>
    </source>
</evidence>
<organism evidence="3 4">
    <name type="scientific">Phreatobacter oligotrophus</name>
    <dbReference type="NCBI Taxonomy" id="1122261"/>
    <lineage>
        <taxon>Bacteria</taxon>
        <taxon>Pseudomonadati</taxon>
        <taxon>Pseudomonadota</taxon>
        <taxon>Alphaproteobacteria</taxon>
        <taxon>Hyphomicrobiales</taxon>
        <taxon>Phreatobacteraceae</taxon>
        <taxon>Phreatobacter</taxon>
    </lineage>
</organism>